<proteinExistence type="predicted"/>
<accession>A0A7W7FSF6</accession>
<dbReference type="SUPFAM" id="SSF56784">
    <property type="entry name" value="HAD-like"/>
    <property type="match status" value="1"/>
</dbReference>
<dbReference type="PANTHER" id="PTHR46649:SF4">
    <property type="entry name" value="HALOACID DEHALOGENASE-LIKE HYDROLASE (HAD) SUPERFAMILY PROTEIN"/>
    <property type="match status" value="1"/>
</dbReference>
<dbReference type="PANTHER" id="PTHR46649">
    <property type="match status" value="1"/>
</dbReference>
<dbReference type="EMBL" id="JACHMH010000001">
    <property type="protein sequence ID" value="MBB4675353.1"/>
    <property type="molecule type" value="Genomic_DNA"/>
</dbReference>
<dbReference type="Pfam" id="PF00702">
    <property type="entry name" value="Hydrolase"/>
    <property type="match status" value="1"/>
</dbReference>
<dbReference type="RefSeq" id="WP_185001334.1">
    <property type="nucleotide sequence ID" value="NZ_BAAAUI010000006.1"/>
</dbReference>
<keyword evidence="2" id="KW-1185">Reference proteome</keyword>
<sequence>MTIRGVLFDFSGTLFRLELGDNWLDGLMDDAAAADLLRQLTAPTGRLEGLPPELHEAWDRRDLDPDLHREVHLAALANIGVPDAALAGKVYDRLLEPASWQAYPDTAAVLGELKAAGYPVGVLSNIAWDIRTVFDRHGVAGLPDEYVLSYVEGRVKPDPELFRTGCARLGLDPAEVLMIGDSQEADGGATAIGCAFALVPPLPTIERPDALRSVLREHGLLPA</sequence>
<comment type="caution">
    <text evidence="1">The sequence shown here is derived from an EMBL/GenBank/DDBJ whole genome shotgun (WGS) entry which is preliminary data.</text>
</comment>
<evidence type="ECO:0000313" key="1">
    <source>
        <dbReference type="EMBL" id="MBB4675353.1"/>
    </source>
</evidence>
<dbReference type="SFLD" id="SFLDG01129">
    <property type="entry name" value="C1.5:_HAD__Beta-PGM__Phosphata"/>
    <property type="match status" value="1"/>
</dbReference>
<dbReference type="InterPro" id="IPR036412">
    <property type="entry name" value="HAD-like_sf"/>
</dbReference>
<dbReference type="Proteomes" id="UP000533598">
    <property type="component" value="Unassembled WGS sequence"/>
</dbReference>
<dbReference type="GO" id="GO:0016787">
    <property type="term" value="F:hydrolase activity"/>
    <property type="evidence" value="ECO:0007669"/>
    <property type="project" value="UniProtKB-KW"/>
</dbReference>
<evidence type="ECO:0000313" key="2">
    <source>
        <dbReference type="Proteomes" id="UP000533598"/>
    </source>
</evidence>
<dbReference type="InterPro" id="IPR006439">
    <property type="entry name" value="HAD-SF_hydro_IA"/>
</dbReference>
<gene>
    <name evidence="1" type="ORF">HNR67_001471</name>
</gene>
<organism evidence="1 2">
    <name type="scientific">Crossiella cryophila</name>
    <dbReference type="NCBI Taxonomy" id="43355"/>
    <lineage>
        <taxon>Bacteria</taxon>
        <taxon>Bacillati</taxon>
        <taxon>Actinomycetota</taxon>
        <taxon>Actinomycetes</taxon>
        <taxon>Pseudonocardiales</taxon>
        <taxon>Pseudonocardiaceae</taxon>
        <taxon>Crossiella</taxon>
    </lineage>
</organism>
<dbReference type="PRINTS" id="PR00413">
    <property type="entry name" value="HADHALOGNASE"/>
</dbReference>
<name>A0A7W7FSF6_9PSEU</name>
<keyword evidence="1" id="KW-0378">Hydrolase</keyword>
<dbReference type="SFLD" id="SFLDS00003">
    <property type="entry name" value="Haloacid_Dehalogenase"/>
    <property type="match status" value="1"/>
</dbReference>
<dbReference type="AlphaFoldDB" id="A0A7W7FSF6"/>
<dbReference type="NCBIfam" id="TIGR01549">
    <property type="entry name" value="HAD-SF-IA-v1"/>
    <property type="match status" value="1"/>
</dbReference>
<dbReference type="Gene3D" id="3.40.50.1000">
    <property type="entry name" value="HAD superfamily/HAD-like"/>
    <property type="match status" value="1"/>
</dbReference>
<dbReference type="InterPro" id="IPR023214">
    <property type="entry name" value="HAD_sf"/>
</dbReference>
<reference evidence="1 2" key="1">
    <citation type="submission" date="2020-08" db="EMBL/GenBank/DDBJ databases">
        <title>Sequencing the genomes of 1000 actinobacteria strains.</title>
        <authorList>
            <person name="Klenk H.-P."/>
        </authorList>
    </citation>
    <scope>NUCLEOTIDE SEQUENCE [LARGE SCALE GENOMIC DNA]</scope>
    <source>
        <strain evidence="1 2">DSM 44230</strain>
    </source>
</reference>
<protein>
    <submittedName>
        <fullName evidence="1">HAD superfamily hydrolase (TIGR01509 family)</fullName>
    </submittedName>
</protein>